<evidence type="ECO:0000313" key="5">
    <source>
        <dbReference type="Proteomes" id="UP000018291"/>
    </source>
</evidence>
<dbReference type="Gene3D" id="3.40.50.300">
    <property type="entry name" value="P-loop containing nucleotide triphosphate hydrolases"/>
    <property type="match status" value="1"/>
</dbReference>
<proteinExistence type="predicted"/>
<feature type="region of interest" description="Disordered" evidence="1">
    <location>
        <begin position="570"/>
        <end position="603"/>
    </location>
</feature>
<dbReference type="SUPFAM" id="SSF52540">
    <property type="entry name" value="P-loop containing nucleoside triphosphate hydrolases"/>
    <property type="match status" value="1"/>
</dbReference>
<feature type="region of interest" description="Disordered" evidence="1">
    <location>
        <begin position="220"/>
        <end position="261"/>
    </location>
</feature>
<evidence type="ECO:0000259" key="3">
    <source>
        <dbReference type="Pfam" id="PF20469"/>
    </source>
</evidence>
<sequence length="603" mass="66248">MAHRDVFPYFARPTSAALSRSVASRTIDLTYAWEDNDHSPLGELCRADARMPKWTTELSASMGRISPSRTEPIAEGQLPILYLSPTRNPAADLAGRDARLIVELLRAQAFRDRDDKSLKDLRGQLAGLISSVVSKWPVADAEARVAGTLADLTDGVSGRVPYLATTAVDDTFLARIFEFLLGTSGGDRIDAHRLETEGLGYSNLLQLAVVLASIPDLTHQLPKDEAQDGGTDELDTDSGSDAGADPAGLTAPDDDQRSDTERAAAMEEALQRRRMEEDTFFAGSFHAVVVLEEPEAHLHPQLQHGLVQYLKEVVERRPEVQVVITTHSDEIVSGCDPEDLVLFRRGEAEQPVARTVQTFSLSQTKLARARRHLDVNRSASLFADRVVLVEGVTDAMVLRALARVWAGSDRVRRRFVDALTITVLGSRVGPWLPELLTKPGMEISSKVAVLGDSDDRPLPTWAEQRRSGCFEMFLNEPTLEPALVDQNESIIENVFEQMGIKELPWTEGSEPTPEGVRKWFAHKGKRHKAAFADLFSQAIFEDPTAVTVPEHMNRLLDFIWEGFRLGVPEDEEAELGGDDTLQTDAGDVNGDSGSGSELEEGSP</sequence>
<comment type="caution">
    <text evidence="4">The sequence shown here is derived from an EMBL/GenBank/DDBJ whole genome shotgun (WGS) entry which is preliminary data.</text>
</comment>
<dbReference type="Pfam" id="PF20469">
    <property type="entry name" value="OLD-like_TOPRIM"/>
    <property type="match status" value="1"/>
</dbReference>
<dbReference type="Proteomes" id="UP000018291">
    <property type="component" value="Unassembled WGS sequence"/>
</dbReference>
<dbReference type="EMBL" id="CANL01000022">
    <property type="protein sequence ID" value="CCM63799.1"/>
    <property type="molecule type" value="Genomic_DNA"/>
</dbReference>
<feature type="domain" description="Endonuclease GajA/Old nuclease/RecF-like AAA" evidence="2">
    <location>
        <begin position="287"/>
        <end position="332"/>
    </location>
</feature>
<dbReference type="Pfam" id="PF13175">
    <property type="entry name" value="AAA_15"/>
    <property type="match status" value="1"/>
</dbReference>
<feature type="domain" description="OLD protein-like TOPRIM" evidence="3">
    <location>
        <begin position="381"/>
        <end position="408"/>
    </location>
</feature>
<dbReference type="InterPro" id="IPR051396">
    <property type="entry name" value="Bact_Antivir_Def_Nuclease"/>
</dbReference>
<dbReference type="InterPro" id="IPR027417">
    <property type="entry name" value="P-loop_NTPase"/>
</dbReference>
<accession>R4YYZ9</accession>
<gene>
    <name evidence="4" type="ORF">BN381_290167</name>
</gene>
<dbReference type="eggNOG" id="COG3593">
    <property type="taxonomic scope" value="Bacteria"/>
</dbReference>
<protein>
    <submittedName>
        <fullName evidence="4">Uncharacterized protein</fullName>
    </submittedName>
</protein>
<dbReference type="HOGENOM" id="CLU_452493_0_0_11"/>
<dbReference type="AlphaFoldDB" id="R4YYZ9"/>
<evidence type="ECO:0000259" key="2">
    <source>
        <dbReference type="Pfam" id="PF13175"/>
    </source>
</evidence>
<dbReference type="PANTHER" id="PTHR43581:SF4">
    <property type="entry name" value="ATP_GTP PHOSPHATASE"/>
    <property type="match status" value="1"/>
</dbReference>
<dbReference type="InterPro" id="IPR034139">
    <property type="entry name" value="TOPRIM_OLD"/>
</dbReference>
<name>R4YYZ9_9ACTN</name>
<keyword evidence="5" id="KW-1185">Reference proteome</keyword>
<organism evidence="4 5">
    <name type="scientific">Candidatus Neomicrothrix parvicella RN1</name>
    <dbReference type="NCBI Taxonomy" id="1229780"/>
    <lineage>
        <taxon>Bacteria</taxon>
        <taxon>Bacillati</taxon>
        <taxon>Actinomycetota</taxon>
        <taxon>Acidimicrobiia</taxon>
        <taxon>Acidimicrobiales</taxon>
        <taxon>Microthrixaceae</taxon>
        <taxon>Candidatus Neomicrothrix</taxon>
    </lineage>
</organism>
<dbReference type="PANTHER" id="PTHR43581">
    <property type="entry name" value="ATP/GTP PHOSPHATASE"/>
    <property type="match status" value="1"/>
</dbReference>
<reference evidence="4 5" key="1">
    <citation type="journal article" date="2013" name="ISME J.">
        <title>Metabolic model for the filamentous 'Candidatus Microthrix parvicella' based on genomic and metagenomic analyses.</title>
        <authorList>
            <person name="Jon McIlroy S."/>
            <person name="Kristiansen R."/>
            <person name="Albertsen M."/>
            <person name="Michael Karst S."/>
            <person name="Rossetti S."/>
            <person name="Lund Nielsen J."/>
            <person name="Tandoi V."/>
            <person name="James Seviour R."/>
            <person name="Nielsen P.H."/>
        </authorList>
    </citation>
    <scope>NUCLEOTIDE SEQUENCE [LARGE SCALE GENOMIC DNA]</scope>
    <source>
        <strain evidence="4 5">RN1</strain>
    </source>
</reference>
<evidence type="ECO:0000256" key="1">
    <source>
        <dbReference type="SAM" id="MobiDB-lite"/>
    </source>
</evidence>
<dbReference type="STRING" id="1229780.BN381_290167"/>
<dbReference type="InterPro" id="IPR041685">
    <property type="entry name" value="AAA_GajA/Old/RecF-like"/>
</dbReference>
<evidence type="ECO:0000313" key="4">
    <source>
        <dbReference type="EMBL" id="CCM63799.1"/>
    </source>
</evidence>